<feature type="compositionally biased region" description="Polar residues" evidence="2">
    <location>
        <begin position="615"/>
        <end position="637"/>
    </location>
</feature>
<sequence length="870" mass="95929">MNPTLHGSDGSQNPSTNSYDSNNNSYNNNKTNNNGIWNIASPASTGNLTPKTARIMALEAQVTELQRTVAALNSQSAQLRASSLGYLRSMNEYSAMNVNMRAVEINRIENELNNQLHAPHLQTYLHMQTIQQSQANYQQQQIQPQHQNQQQQQQHVQSQHHQISGHIGNQNVGNVPANTTTVTAGAVNRASVFKLTNSTLLDPPPSFMPPSSSSSSPFQSASLSRVASTSTELAALSLMPSNSQHQFFCSSASDTGFDCSENASGSSFGGSFGDNGAGNVQNDHDRDTNAMLLEDTRVDADNNDIDNVDMYSNISTEDRENDIQLNLQYPYDERFTRGSNTGEKFSNGNNLSELHDPNSEIFFKALKDDRTAVTVEQISAFNDGRNPFRRGGRYLRRRHCENLDNYRTACTLTLSRRKVRKEFVIDGKTPGEFYEQDNWWLVATSNNMPFPIVLEHPIGPRFCRIGDIVRTTGRIDGTDDVFVHFWSFELEFISEVGRGGMPKFGNVLFEPEVGPRIYWIGKEGSKDSFDLCTAVKGFVAEGIERQRLLEAERKVAPAVFPEVAVVETDDNTVTDEHYGAETDSNDEDDSGDEIDGENVESVASDEDEADKNEEQSNGIESKSGVQSFSRPTGLRENNGNAVVEFQEMQNPSKTPEKNCDVCLSFSTPKANENASLFSSASFGSAASPINQVLHRLVVSDDDDECNDIKDTPPAKTVVRQLQRQDTKYTDDGLSSQQTLVNSSQRSVNEKAGESKRVHDNTSLDDSFNCSVDSSLCGSSVDLSKIPGELSPIFGSATLGTYILSVASPHRFAPSPLNPLASRGNSSSRGSPALKRKNEDQHSKVTRNESFLRSEVFGKDENTEDEINQEN</sequence>
<feature type="coiled-coil region" evidence="1">
    <location>
        <begin position="55"/>
        <end position="82"/>
    </location>
</feature>
<dbReference type="EMBL" id="JADGJH010003391">
    <property type="protein sequence ID" value="KAJ3091301.1"/>
    <property type="molecule type" value="Genomic_DNA"/>
</dbReference>
<dbReference type="AlphaFoldDB" id="A0AAD5SPM4"/>
<accession>A0AAD5SPM4</accession>
<feature type="region of interest" description="Disordered" evidence="2">
    <location>
        <begin position="1"/>
        <end position="30"/>
    </location>
</feature>
<organism evidence="3 4">
    <name type="scientific">Physocladia obscura</name>
    <dbReference type="NCBI Taxonomy" id="109957"/>
    <lineage>
        <taxon>Eukaryota</taxon>
        <taxon>Fungi</taxon>
        <taxon>Fungi incertae sedis</taxon>
        <taxon>Chytridiomycota</taxon>
        <taxon>Chytridiomycota incertae sedis</taxon>
        <taxon>Chytridiomycetes</taxon>
        <taxon>Chytridiales</taxon>
        <taxon>Chytriomycetaceae</taxon>
        <taxon>Physocladia</taxon>
    </lineage>
</organism>
<protein>
    <submittedName>
        <fullName evidence="3">Uncharacterized protein</fullName>
    </submittedName>
</protein>
<feature type="compositionally biased region" description="Polar residues" evidence="2">
    <location>
        <begin position="1"/>
        <end position="12"/>
    </location>
</feature>
<reference evidence="3" key="1">
    <citation type="submission" date="2020-05" db="EMBL/GenBank/DDBJ databases">
        <title>Phylogenomic resolution of chytrid fungi.</title>
        <authorList>
            <person name="Stajich J.E."/>
            <person name="Amses K."/>
            <person name="Simmons R."/>
            <person name="Seto K."/>
            <person name="Myers J."/>
            <person name="Bonds A."/>
            <person name="Quandt C.A."/>
            <person name="Barry K."/>
            <person name="Liu P."/>
            <person name="Grigoriev I."/>
            <person name="Longcore J.E."/>
            <person name="James T.Y."/>
        </authorList>
    </citation>
    <scope>NUCLEOTIDE SEQUENCE</scope>
    <source>
        <strain evidence="3">JEL0513</strain>
    </source>
</reference>
<evidence type="ECO:0000256" key="1">
    <source>
        <dbReference type="SAM" id="Coils"/>
    </source>
</evidence>
<name>A0AAD5SPM4_9FUNG</name>
<proteinExistence type="predicted"/>
<feature type="region of interest" description="Disordered" evidence="2">
    <location>
        <begin position="725"/>
        <end position="763"/>
    </location>
</feature>
<feature type="region of interest" description="Disordered" evidence="2">
    <location>
        <begin position="813"/>
        <end position="870"/>
    </location>
</feature>
<feature type="compositionally biased region" description="Low complexity" evidence="2">
    <location>
        <begin position="135"/>
        <end position="162"/>
    </location>
</feature>
<feature type="compositionally biased region" description="Acidic residues" evidence="2">
    <location>
        <begin position="861"/>
        <end position="870"/>
    </location>
</feature>
<evidence type="ECO:0000313" key="3">
    <source>
        <dbReference type="EMBL" id="KAJ3091301.1"/>
    </source>
</evidence>
<gene>
    <name evidence="3" type="ORF">HK100_007214</name>
</gene>
<dbReference type="Proteomes" id="UP001211907">
    <property type="component" value="Unassembled WGS sequence"/>
</dbReference>
<feature type="compositionally biased region" description="Polar residues" evidence="2">
    <location>
        <begin position="732"/>
        <end position="746"/>
    </location>
</feature>
<keyword evidence="1" id="KW-0175">Coiled coil</keyword>
<feature type="compositionally biased region" description="Basic and acidic residues" evidence="2">
    <location>
        <begin position="835"/>
        <end position="860"/>
    </location>
</feature>
<feature type="compositionally biased region" description="Basic and acidic residues" evidence="2">
    <location>
        <begin position="747"/>
        <end position="761"/>
    </location>
</feature>
<feature type="compositionally biased region" description="Acidic residues" evidence="2">
    <location>
        <begin position="583"/>
        <end position="611"/>
    </location>
</feature>
<feature type="region of interest" description="Disordered" evidence="2">
    <location>
        <begin position="566"/>
        <end position="637"/>
    </location>
</feature>
<comment type="caution">
    <text evidence="3">The sequence shown here is derived from an EMBL/GenBank/DDBJ whole genome shotgun (WGS) entry which is preliminary data.</text>
</comment>
<keyword evidence="4" id="KW-1185">Reference proteome</keyword>
<evidence type="ECO:0000256" key="2">
    <source>
        <dbReference type="SAM" id="MobiDB-lite"/>
    </source>
</evidence>
<evidence type="ECO:0000313" key="4">
    <source>
        <dbReference type="Proteomes" id="UP001211907"/>
    </source>
</evidence>
<feature type="region of interest" description="Disordered" evidence="2">
    <location>
        <begin position="135"/>
        <end position="178"/>
    </location>
</feature>
<feature type="compositionally biased region" description="Low complexity" evidence="2">
    <location>
        <begin position="13"/>
        <end position="30"/>
    </location>
</feature>